<evidence type="ECO:0000313" key="3">
    <source>
        <dbReference type="Proteomes" id="UP000546213"/>
    </source>
</evidence>
<comment type="caution">
    <text evidence="2">The sequence shown here is derived from an EMBL/GenBank/DDBJ whole genome shotgun (WGS) entry which is preliminary data.</text>
</comment>
<dbReference type="Proteomes" id="UP000546213">
    <property type="component" value="Unassembled WGS sequence"/>
</dbReference>
<evidence type="ECO:0000313" key="2">
    <source>
        <dbReference type="EMBL" id="KAF5580991.1"/>
    </source>
</evidence>
<feature type="region of interest" description="Disordered" evidence="1">
    <location>
        <begin position="135"/>
        <end position="157"/>
    </location>
</feature>
<protein>
    <submittedName>
        <fullName evidence="2">Uncharacterized protein</fullName>
    </submittedName>
</protein>
<reference evidence="2 3" key="1">
    <citation type="submission" date="2020-05" db="EMBL/GenBank/DDBJ databases">
        <title>Identification and distribution of gene clusters putatively required for synthesis of sphingolipid metabolism inhibitors in phylogenetically diverse species of the filamentous fungus Fusarium.</title>
        <authorList>
            <person name="Kim H.-S."/>
            <person name="Busman M."/>
            <person name="Brown D.W."/>
            <person name="Divon H."/>
            <person name="Uhlig S."/>
            <person name="Proctor R.H."/>
        </authorList>
    </citation>
    <scope>NUCLEOTIDE SEQUENCE [LARGE SCALE GENOMIC DNA]</scope>
    <source>
        <strain evidence="2 3">NRRL 36939</strain>
    </source>
</reference>
<feature type="region of interest" description="Disordered" evidence="1">
    <location>
        <begin position="77"/>
        <end position="101"/>
    </location>
</feature>
<sequence length="276" mass="31252">MDWAEPASTQNPVADANGQESLRGQLEEAQRRLREAENTIIGLKAAQKATQDIITAHNTDLRKENNQLREDLAVLRSQTSHASSNGNEANSGTAVNPSPEDVKNLQECLQEIKHESKEIRRQTVEIRDCVFNKQEETSRKRRRTDSDTNGNEEESPAMQFVKSCKPYNNQLTRCSVAYKGTLSPFIEDLCRAYASRTSVCHRKRRQNLEEFLNSKNTPGWHCLREVCEKGKLSTETEILSVCPHHGSDCEFLIWKQRAGQGIISFTSFGDLKDCPK</sequence>
<name>A0A8H5KYC1_9HYPO</name>
<feature type="compositionally biased region" description="Polar residues" evidence="1">
    <location>
        <begin position="77"/>
        <end position="96"/>
    </location>
</feature>
<dbReference type="AlphaFoldDB" id="A0A8H5KYC1"/>
<proteinExistence type="predicted"/>
<accession>A0A8H5KYC1</accession>
<gene>
    <name evidence="2" type="ORF">FPCIR_10379</name>
</gene>
<dbReference type="OrthoDB" id="5056389at2759"/>
<dbReference type="EMBL" id="JAAOAS010000300">
    <property type="protein sequence ID" value="KAF5580991.1"/>
    <property type="molecule type" value="Genomic_DNA"/>
</dbReference>
<feature type="region of interest" description="Disordered" evidence="1">
    <location>
        <begin position="1"/>
        <end position="30"/>
    </location>
</feature>
<organism evidence="2 3">
    <name type="scientific">Fusarium pseudocircinatum</name>
    <dbReference type="NCBI Taxonomy" id="56676"/>
    <lineage>
        <taxon>Eukaryota</taxon>
        <taxon>Fungi</taxon>
        <taxon>Dikarya</taxon>
        <taxon>Ascomycota</taxon>
        <taxon>Pezizomycotina</taxon>
        <taxon>Sordariomycetes</taxon>
        <taxon>Hypocreomycetidae</taxon>
        <taxon>Hypocreales</taxon>
        <taxon>Nectriaceae</taxon>
        <taxon>Fusarium</taxon>
        <taxon>Fusarium fujikuroi species complex</taxon>
    </lineage>
</organism>
<evidence type="ECO:0000256" key="1">
    <source>
        <dbReference type="SAM" id="MobiDB-lite"/>
    </source>
</evidence>
<keyword evidence="3" id="KW-1185">Reference proteome</keyword>